<feature type="domain" description="Zn(2)-C6 fungal-type" evidence="8">
    <location>
        <begin position="124"/>
        <end position="153"/>
    </location>
</feature>
<keyword evidence="5" id="KW-0539">Nucleus</keyword>
<dbReference type="SMART" id="SM00066">
    <property type="entry name" value="GAL4"/>
    <property type="match status" value="1"/>
</dbReference>
<keyword evidence="6" id="KW-0863">Zinc-finger</keyword>
<dbReference type="AlphaFoldDB" id="A0A1Y2M4A2"/>
<dbReference type="EMBL" id="KZ107841">
    <property type="protein sequence ID" value="OSS50881.1"/>
    <property type="molecule type" value="Genomic_DNA"/>
</dbReference>
<dbReference type="Proteomes" id="UP000193240">
    <property type="component" value="Unassembled WGS sequence"/>
</dbReference>
<dbReference type="PANTHER" id="PTHR47660:SF7">
    <property type="entry name" value="TRANSCRIPTION FACTOR WITH C2H2 AND ZN(2)-CYS(6) DNA BINDING DOMAIN (EUROFUNG)"/>
    <property type="match status" value="1"/>
</dbReference>
<dbReference type="InParanoid" id="A0A1Y2M4A2"/>
<dbReference type="InterPro" id="IPR013087">
    <property type="entry name" value="Znf_C2H2_type"/>
</dbReference>
<dbReference type="InterPro" id="IPR007219">
    <property type="entry name" value="XnlR_reg_dom"/>
</dbReference>
<evidence type="ECO:0000256" key="2">
    <source>
        <dbReference type="ARBA" id="ARBA00022833"/>
    </source>
</evidence>
<feature type="region of interest" description="Disordered" evidence="7">
    <location>
        <begin position="345"/>
        <end position="369"/>
    </location>
</feature>
<dbReference type="SMART" id="SM00355">
    <property type="entry name" value="ZnF_C2H2"/>
    <property type="match status" value="2"/>
</dbReference>
<dbReference type="InterPro" id="IPR036864">
    <property type="entry name" value="Zn2-C6_fun-type_DNA-bd_sf"/>
</dbReference>
<dbReference type="PANTHER" id="PTHR47660">
    <property type="entry name" value="TRANSCRIPTION FACTOR WITH C2H2 AND ZN(2)-CYS(6) DNA BINDING DOMAIN (EUROFUNG)-RELATED-RELATED"/>
    <property type="match status" value="1"/>
</dbReference>
<organism evidence="10 11">
    <name type="scientific">Epicoccum nigrum</name>
    <name type="common">Soil fungus</name>
    <name type="synonym">Epicoccum purpurascens</name>
    <dbReference type="NCBI Taxonomy" id="105696"/>
    <lineage>
        <taxon>Eukaryota</taxon>
        <taxon>Fungi</taxon>
        <taxon>Dikarya</taxon>
        <taxon>Ascomycota</taxon>
        <taxon>Pezizomycotina</taxon>
        <taxon>Dothideomycetes</taxon>
        <taxon>Pleosporomycetidae</taxon>
        <taxon>Pleosporales</taxon>
        <taxon>Pleosporineae</taxon>
        <taxon>Didymellaceae</taxon>
        <taxon>Epicoccum</taxon>
    </lineage>
</organism>
<evidence type="ECO:0000256" key="7">
    <source>
        <dbReference type="SAM" id="MobiDB-lite"/>
    </source>
</evidence>
<feature type="compositionally biased region" description="Polar residues" evidence="7">
    <location>
        <begin position="350"/>
        <end position="360"/>
    </location>
</feature>
<evidence type="ECO:0000256" key="5">
    <source>
        <dbReference type="ARBA" id="ARBA00023242"/>
    </source>
</evidence>
<dbReference type="CDD" id="cd00067">
    <property type="entry name" value="GAL4"/>
    <property type="match status" value="1"/>
</dbReference>
<keyword evidence="4" id="KW-0804">Transcription</keyword>
<dbReference type="PROSITE" id="PS50048">
    <property type="entry name" value="ZN2_CY6_FUNGAL_2"/>
    <property type="match status" value="1"/>
</dbReference>
<evidence type="ECO:0000313" key="11">
    <source>
        <dbReference type="Proteomes" id="UP000193240"/>
    </source>
</evidence>
<keyword evidence="2" id="KW-0862">Zinc</keyword>
<protein>
    <recommendedName>
        <fullName evidence="12">Zn(2)-C6 fungal-type domain-containing protein</fullName>
    </recommendedName>
</protein>
<dbReference type="STRING" id="105696.A0A1Y2M4A2"/>
<keyword evidence="11" id="KW-1185">Reference proteome</keyword>
<dbReference type="CDD" id="cd12148">
    <property type="entry name" value="fungal_TF_MHR"/>
    <property type="match status" value="1"/>
</dbReference>
<evidence type="ECO:0008006" key="12">
    <source>
        <dbReference type="Google" id="ProtNLM"/>
    </source>
</evidence>
<accession>A0A1Y2M4A2</accession>
<evidence type="ECO:0000256" key="3">
    <source>
        <dbReference type="ARBA" id="ARBA00023015"/>
    </source>
</evidence>
<dbReference type="Pfam" id="PF00172">
    <property type="entry name" value="Zn_clus"/>
    <property type="match status" value="1"/>
</dbReference>
<dbReference type="Pfam" id="PF04082">
    <property type="entry name" value="Fungal_trans"/>
    <property type="match status" value="1"/>
</dbReference>
<keyword evidence="1" id="KW-0479">Metal-binding</keyword>
<feature type="compositionally biased region" description="Polar residues" evidence="7">
    <location>
        <begin position="98"/>
        <end position="113"/>
    </location>
</feature>
<feature type="domain" description="C2H2-type" evidence="9">
    <location>
        <begin position="30"/>
        <end position="57"/>
    </location>
</feature>
<evidence type="ECO:0000256" key="1">
    <source>
        <dbReference type="ARBA" id="ARBA00022723"/>
    </source>
</evidence>
<dbReference type="GO" id="GO:0006351">
    <property type="term" value="P:DNA-templated transcription"/>
    <property type="evidence" value="ECO:0007669"/>
    <property type="project" value="InterPro"/>
</dbReference>
<reference evidence="10 11" key="1">
    <citation type="journal article" date="2017" name="Genome Announc.">
        <title>Genome sequence of the saprophytic ascomycete Epicoccum nigrum ICMP 19927 strain isolated from New Zealand.</title>
        <authorList>
            <person name="Fokin M."/>
            <person name="Fleetwood D."/>
            <person name="Weir B.S."/>
            <person name="Villas-Boas S.G."/>
        </authorList>
    </citation>
    <scope>NUCLEOTIDE SEQUENCE [LARGE SCALE GENOMIC DNA]</scope>
    <source>
        <strain evidence="10 11">ICMP 19927</strain>
    </source>
</reference>
<name>A0A1Y2M4A2_EPING</name>
<dbReference type="PROSITE" id="PS00028">
    <property type="entry name" value="ZINC_FINGER_C2H2_1"/>
    <property type="match status" value="2"/>
</dbReference>
<evidence type="ECO:0000313" key="10">
    <source>
        <dbReference type="EMBL" id="OSS50881.1"/>
    </source>
</evidence>
<dbReference type="GO" id="GO:0008270">
    <property type="term" value="F:zinc ion binding"/>
    <property type="evidence" value="ECO:0007669"/>
    <property type="project" value="UniProtKB-KW"/>
</dbReference>
<dbReference type="SUPFAM" id="SSF57667">
    <property type="entry name" value="beta-beta-alpha zinc fingers"/>
    <property type="match status" value="1"/>
</dbReference>
<evidence type="ECO:0000256" key="6">
    <source>
        <dbReference type="PROSITE-ProRule" id="PRU00042"/>
    </source>
</evidence>
<dbReference type="GO" id="GO:0003677">
    <property type="term" value="F:DNA binding"/>
    <property type="evidence" value="ECO:0007669"/>
    <property type="project" value="InterPro"/>
</dbReference>
<dbReference type="Pfam" id="PF00096">
    <property type="entry name" value="zf-C2H2"/>
    <property type="match status" value="2"/>
</dbReference>
<dbReference type="InterPro" id="IPR036236">
    <property type="entry name" value="Znf_C2H2_sf"/>
</dbReference>
<dbReference type="SUPFAM" id="SSF57701">
    <property type="entry name" value="Zn2/Cys6 DNA-binding domain"/>
    <property type="match status" value="1"/>
</dbReference>
<dbReference type="GO" id="GO:0000981">
    <property type="term" value="F:DNA-binding transcription factor activity, RNA polymerase II-specific"/>
    <property type="evidence" value="ECO:0007669"/>
    <property type="project" value="InterPro"/>
</dbReference>
<dbReference type="PROSITE" id="PS00463">
    <property type="entry name" value="ZN2_CY6_FUNGAL_1"/>
    <property type="match status" value="1"/>
</dbReference>
<dbReference type="OMA" id="ARTHTAC"/>
<dbReference type="InterPro" id="IPR001138">
    <property type="entry name" value="Zn2Cys6_DnaBD"/>
</dbReference>
<evidence type="ECO:0000259" key="8">
    <source>
        <dbReference type="PROSITE" id="PS50048"/>
    </source>
</evidence>
<evidence type="ECO:0000256" key="4">
    <source>
        <dbReference type="ARBA" id="ARBA00023163"/>
    </source>
</evidence>
<keyword evidence="3" id="KW-0805">Transcription regulation</keyword>
<dbReference type="Gene3D" id="3.30.160.60">
    <property type="entry name" value="Classic Zinc Finger"/>
    <property type="match status" value="1"/>
</dbReference>
<feature type="region of interest" description="Disordered" evidence="7">
    <location>
        <begin position="52"/>
        <end position="113"/>
    </location>
</feature>
<gene>
    <name evidence="10" type="ORF">B5807_04640</name>
</gene>
<evidence type="ECO:0000259" key="9">
    <source>
        <dbReference type="PROSITE" id="PS50157"/>
    </source>
</evidence>
<proteinExistence type="predicted"/>
<sequence>MFSCTECSKDFESQGSLNRHRQNHSQTAEHTCNTCGVFFRRRDLLTRHLKLHMSDSSNENTNKNTNINKSSSGAERERETAGELDEPGVGVGEAGDATGSTSSPGNATASHSTGTLSRKRCHTACNRCRDMKIKCNGEYPCPRCLRAGKACDFDQSVRSSGRISQAASAVVARAASTSSASVPSFATDAGFASHLSMPPSFSPISFTDLAPDRGADVDGGSHKEVGDSGIEAAFGIAPLLWDATFDQVMPWPWLHENQFLSRDESDLLDSNISQQLSFSGEHMPDLHLAAFQTSAAQNKNNDKEQNSIYAQAQHQVNGVGSYSSEYFAPATPTTSIALPAGPCVPALLSPPSQDENTNARSPEESSARKQRAVESLVSLAVQAAKVVGVKPVTYPKPAHLWSHATQDLSAFFHIELQPGYEHGTTTTEAILQHFVKLYSEHFHQLWPLLPRRTLESGAMHPLLYLVLASIGAMYMGGSGSEYGTLLHNAVRQRLVQPMDIDDPDDSLVWLAQARLLIQVAALYFGQPRAFSYAQHLGTLLIAQSRRMHLFSETNHQKQLLQLKKMKGVAPDTLCLDLWLSIEERRRLAFGIFRGDTFTSVLLNTKPLLSLEEIDLEFPTCNSIFNGGADLQPRLALDIIEHHRSPNQDMRASDIFHVLLERDEILPPLEPVAHEILLFGLQSHVWRFSYDRQLLERLTAGTGADLGVGAGFSETHEGDPHGSEDFLLFDFLRYPSRKRRRDTFTSNAESLDNQSYRMADLVSEQQRLMAAMAKWERALPLAKSFARNEEDRSYLLSSLILYHLSFMRLHAPVDDVHQIHYRLANKQSVPQDVLDNVLAWKRSARARIAVKRVHSVCSLITQESQRDQKRSQLNFNAYVGLHHGAGILWAYHAATDQEEIDMHMSASGSSDSSSMHHDEGLATAFRLHNKVKIADLLHKIEDLFHAMSPARWSSFAEVVHALTTLAFPALGRSANDDLLSR</sequence>
<feature type="domain" description="C2H2-type" evidence="9">
    <location>
        <begin position="2"/>
        <end position="29"/>
    </location>
</feature>
<feature type="compositionally biased region" description="Low complexity" evidence="7">
    <location>
        <begin position="54"/>
        <end position="72"/>
    </location>
</feature>
<dbReference type="PROSITE" id="PS50157">
    <property type="entry name" value="ZINC_FINGER_C2H2_2"/>
    <property type="match status" value="2"/>
</dbReference>
<dbReference type="Gene3D" id="4.10.240.10">
    <property type="entry name" value="Zn(2)-C6 fungal-type DNA-binding domain"/>
    <property type="match status" value="1"/>
</dbReference>